<protein>
    <recommendedName>
        <fullName evidence="2">BRCT domain-containing protein</fullName>
    </recommendedName>
</protein>
<evidence type="ECO:0000259" key="2">
    <source>
        <dbReference type="PROSITE" id="PS50172"/>
    </source>
</evidence>
<feature type="compositionally biased region" description="Polar residues" evidence="1">
    <location>
        <begin position="274"/>
        <end position="283"/>
    </location>
</feature>
<dbReference type="GO" id="GO:0003677">
    <property type="term" value="F:DNA binding"/>
    <property type="evidence" value="ECO:0007669"/>
    <property type="project" value="InterPro"/>
</dbReference>
<dbReference type="PANTHER" id="PTHR14625">
    <property type="entry name" value="MICROCEPHALIN"/>
    <property type="match status" value="1"/>
</dbReference>
<feature type="compositionally biased region" description="Basic and acidic residues" evidence="1">
    <location>
        <begin position="654"/>
        <end position="683"/>
    </location>
</feature>
<reference evidence="3" key="2">
    <citation type="submission" date="2021-02" db="EMBL/GenBank/DDBJ databases">
        <title>Aspergillus chevalieri M1 genome sequence.</title>
        <authorList>
            <person name="Kadooka C."/>
            <person name="Mori K."/>
            <person name="Futagami T."/>
        </authorList>
    </citation>
    <scope>NUCLEOTIDE SEQUENCE</scope>
    <source>
        <strain evidence="3">M1</strain>
    </source>
</reference>
<dbReference type="PROSITE" id="PS50172">
    <property type="entry name" value="BRCT"/>
    <property type="match status" value="1"/>
</dbReference>
<feature type="compositionally biased region" description="Basic and acidic residues" evidence="1">
    <location>
        <begin position="329"/>
        <end position="343"/>
    </location>
</feature>
<dbReference type="GeneID" id="66977855"/>
<dbReference type="EMBL" id="AP024416">
    <property type="protein sequence ID" value="BCR83496.1"/>
    <property type="molecule type" value="Genomic_DNA"/>
</dbReference>
<dbReference type="Gene3D" id="3.40.50.10190">
    <property type="entry name" value="BRCT domain"/>
    <property type="match status" value="1"/>
</dbReference>
<feature type="region of interest" description="Disordered" evidence="1">
    <location>
        <begin position="1572"/>
        <end position="1619"/>
    </location>
</feature>
<feature type="compositionally biased region" description="Acidic residues" evidence="1">
    <location>
        <begin position="922"/>
        <end position="936"/>
    </location>
</feature>
<evidence type="ECO:0000313" key="3">
    <source>
        <dbReference type="EMBL" id="BCR83496.1"/>
    </source>
</evidence>
<dbReference type="RefSeq" id="XP_043132018.1">
    <property type="nucleotide sequence ID" value="XM_043284385.1"/>
</dbReference>
<dbReference type="SUPFAM" id="SSF52113">
    <property type="entry name" value="BRCT domain"/>
    <property type="match status" value="1"/>
</dbReference>
<dbReference type="Proteomes" id="UP000637239">
    <property type="component" value="Chromosome 1"/>
</dbReference>
<feature type="compositionally biased region" description="Basic and acidic residues" evidence="1">
    <location>
        <begin position="536"/>
        <end position="552"/>
    </location>
</feature>
<feature type="compositionally biased region" description="Basic and acidic residues" evidence="1">
    <location>
        <begin position="624"/>
        <end position="638"/>
    </location>
</feature>
<name>A0A7R7ZJP7_ASPCH</name>
<feature type="compositionally biased region" description="Low complexity" evidence="1">
    <location>
        <begin position="1585"/>
        <end position="1598"/>
    </location>
</feature>
<feature type="region of interest" description="Disordered" evidence="1">
    <location>
        <begin position="1656"/>
        <end position="1687"/>
    </location>
</feature>
<sequence>MARAAVIPQSSPKRGRPASTSTARGRPSVATATTAAARAKARPVPAKTATKRTARAAESTDDDDDEIAADSNAKTTTARGRANATTTSSSTTIGTGRGRKPAARTVAPQEQSDDDDELAQMDVPKKRVGRPKKETATTEKPAEQAARPRGRPKGTTNAKTTATTAARPRRTEEELKPKDIAITSAALRSNILKGPAKKKTVTFQDIIDSEEEEEEEPAPAPVTRRRATPAKRGVGAKPARKPAATGTATGRVRKPAAKSATKPKPLSPKKANQVAKSISSYVSSDGEDDELAGGKDQIKLHVNSPTKHGSEKTGLSSPVKSINLTPRHKSVDENGKPVRRSIDFNDVISMSSPTREPSPSPFHYTLRETPRRVGIAVAEEHTRPIAQPNFGRSQNSPLKASPKKALLETPRGGSNFAFNNDMKPSSQPNFTPGRNSPLKASPKKGHFNETPKASTMAPWDGTKPLSQPNFTPGQNSPLKASARKGKLAASFSESALKASSTPSFNARISLLQSPAKRVASPFKGFTPKRSALFAPREVESTTPRDEVTHEDGDVQAASTSQMEEPLRLGELDEAENADEEQQEQQEESADELDDEYDHDVRDHDSQGTIEEIDEGRDAEQEEQPGDHLAHEADDHQARPEPQSPFMVDDEMNEEQDRNEKLAHETERESDEHVREPEPQSHAETDEEMDEGSGLDAEPETRDDEDDAADYAPEAPTYEDLEREVADEPSLDLGEELAETFAEEYAEDDYEALAVQSEEHDYDDAIEGHHQEEQNDDAEEADQLAESVLQDFQNLTEEHQEPQTQEDDYVDDRIAALESEVEAEMREADFGPVSDREEESEQETDDDQPEVPAEQDVPEEPEVPVQQQFPEEPQEAAAEDRPAVESEPEDLNDGDEMESNDDFEPDDDVQEVPAHGDGHGDDGETEEEVNDEEDWDVDGTTLVVFDEEQMYMEGARPSPRRMSPRRVSPERASPRRLSPQRPSPRRVSPRRASLRAPPRRVSRQSIQVELEPSPQPSPVHMESASSPASASVVDNEYRDEADQMDSDEEASNLQETAHNETNTFDTPEPNVPTLNLRSSIHHSIFDNAPRFTPLAHQFSQWQTGTLQEREGSGSSRPRRGIFSIGGAPRRPSSGRISVGLDVSYPDLGRSLGSRKSSLANATSQEDVEDEEDIEPVEQEQEQEPEQVVEAEPETIEDDAAKADIPQQPATEIYTDPEPEVEAEIDERGEDLPSQHASPAPAPVRDQWDDDKENENENLPAPGPVTPMKNTETKISPLHTVHTVSKVPLKPEGQDSPLKMPLSLKRRRSSSNASPTRASPRLRKSSIFAPALAAQEETVPEFSPRKVPRLMEHDSPARRASAHIARSVERRQSRASIGSKAPSRSSSPVKSRRTSEFSARSADSRQSRPSTKMPSRSPSPIKSPRKSIGSNNGVLTGAVVYVDVHTTEGEDASGIFIELLQQMGARCVKNWAWNPRASLLPESAVEQHKDGRVGITHVIYKDGGVRTLEKVRHAAGLVKCVGVGWVLDCERENKWLDETDYAVDSTIIPRGGAKRRKSMEPRALSNVNGTLISSSTAAAARRKSGITPSSSEEPHTPTTTRTRKYDTPSARDRIYQTPKTPGTGYGFRFNMDDYAGMSPATPFYLSRAKLVQQTCPPKQTRQGIFGGDDGDLGMEGDVGGGGDSESSRRLKMRLEAARRKSLAVKP</sequence>
<feature type="region of interest" description="Disordered" evidence="1">
    <location>
        <begin position="515"/>
        <end position="729"/>
    </location>
</feature>
<feature type="compositionally biased region" description="Polar residues" evidence="1">
    <location>
        <begin position="348"/>
        <end position="357"/>
    </location>
</feature>
<feature type="compositionally biased region" description="Acidic residues" evidence="1">
    <location>
        <begin position="571"/>
        <end position="597"/>
    </location>
</feature>
<feature type="region of interest" description="Disordered" evidence="1">
    <location>
        <begin position="380"/>
        <end position="484"/>
    </location>
</feature>
<feature type="compositionally biased region" description="Basic and acidic residues" evidence="1">
    <location>
        <begin position="169"/>
        <end position="179"/>
    </location>
</feature>
<feature type="compositionally biased region" description="Basic residues" evidence="1">
    <location>
        <begin position="982"/>
        <end position="1001"/>
    </location>
</feature>
<gene>
    <name evidence="3" type="ORF">ACHE_10898S</name>
</gene>
<dbReference type="SMART" id="SM00384">
    <property type="entry name" value="AT_hook"/>
    <property type="match status" value="3"/>
</dbReference>
<dbReference type="GO" id="GO:0000278">
    <property type="term" value="P:mitotic cell cycle"/>
    <property type="evidence" value="ECO:0007669"/>
    <property type="project" value="TreeGrafter"/>
</dbReference>
<feature type="compositionally biased region" description="Low complexity" evidence="1">
    <location>
        <begin position="155"/>
        <end position="166"/>
    </location>
</feature>
<feature type="compositionally biased region" description="Polar residues" evidence="1">
    <location>
        <begin position="8"/>
        <end position="23"/>
    </location>
</feature>
<reference evidence="3" key="1">
    <citation type="submission" date="2021-01" db="EMBL/GenBank/DDBJ databases">
        <authorList>
            <consortium name="Aspergillus chevalieri M1 genome sequencing consortium"/>
            <person name="Kazuki M."/>
            <person name="Futagami T."/>
        </authorList>
    </citation>
    <scope>NUCLEOTIDE SEQUENCE</scope>
    <source>
        <strain evidence="3">M1</strain>
    </source>
</reference>
<feature type="region of interest" description="Disordered" evidence="1">
    <location>
        <begin position="1100"/>
        <end position="1428"/>
    </location>
</feature>
<feature type="region of interest" description="Disordered" evidence="1">
    <location>
        <begin position="1"/>
        <end position="367"/>
    </location>
</feature>
<evidence type="ECO:0000256" key="1">
    <source>
        <dbReference type="SAM" id="MobiDB-lite"/>
    </source>
</evidence>
<dbReference type="InterPro" id="IPR017956">
    <property type="entry name" value="AT_hook_DNA-bd_motif"/>
</dbReference>
<feature type="compositionally biased region" description="Acidic residues" evidence="1">
    <location>
        <begin position="610"/>
        <end position="623"/>
    </location>
</feature>
<dbReference type="PANTHER" id="PTHR14625:SF3">
    <property type="entry name" value="MICROCEPHALIN"/>
    <property type="match status" value="1"/>
</dbReference>
<feature type="compositionally biased region" description="Polar residues" evidence="1">
    <location>
        <begin position="464"/>
        <end position="478"/>
    </location>
</feature>
<dbReference type="InterPro" id="IPR036420">
    <property type="entry name" value="BRCT_dom_sf"/>
</dbReference>
<dbReference type="CDD" id="cd17716">
    <property type="entry name" value="BRCT_microcephalin_rpt1"/>
    <property type="match status" value="1"/>
</dbReference>
<feature type="compositionally biased region" description="Acidic residues" evidence="1">
    <location>
        <begin position="773"/>
        <end position="782"/>
    </location>
</feature>
<feature type="domain" description="BRCT" evidence="2">
    <location>
        <begin position="1428"/>
        <end position="1541"/>
    </location>
</feature>
<dbReference type="KEGG" id="ache:ACHE_10898S"/>
<feature type="compositionally biased region" description="Low complexity" evidence="1">
    <location>
        <begin position="69"/>
        <end position="94"/>
    </location>
</feature>
<organism evidence="3 4">
    <name type="scientific">Aspergillus chevalieri</name>
    <name type="common">Eurotium chevalieri</name>
    <dbReference type="NCBI Taxonomy" id="182096"/>
    <lineage>
        <taxon>Eukaryota</taxon>
        <taxon>Fungi</taxon>
        <taxon>Dikarya</taxon>
        <taxon>Ascomycota</taxon>
        <taxon>Pezizomycotina</taxon>
        <taxon>Eurotiomycetes</taxon>
        <taxon>Eurotiomycetidae</taxon>
        <taxon>Eurotiales</taxon>
        <taxon>Aspergillaceae</taxon>
        <taxon>Aspergillus</taxon>
        <taxon>Aspergillus subgen. Aspergillus</taxon>
    </lineage>
</organism>
<feature type="compositionally biased region" description="Acidic residues" evidence="1">
    <location>
        <begin position="1164"/>
        <end position="1196"/>
    </location>
</feature>
<feature type="compositionally biased region" description="Acidic residues" evidence="1">
    <location>
        <begin position="207"/>
        <end position="217"/>
    </location>
</feature>
<feature type="compositionally biased region" description="Low complexity" evidence="1">
    <location>
        <begin position="1373"/>
        <end position="1387"/>
    </location>
</feature>
<feature type="region of interest" description="Disordered" evidence="1">
    <location>
        <begin position="753"/>
        <end position="1074"/>
    </location>
</feature>
<dbReference type="InterPro" id="IPR001357">
    <property type="entry name" value="BRCT_dom"/>
</dbReference>
<feature type="compositionally biased region" description="Low complexity" evidence="1">
    <location>
        <begin position="1146"/>
        <end position="1157"/>
    </location>
</feature>
<feature type="compositionally biased region" description="Polar residues" evidence="1">
    <location>
        <begin position="1050"/>
        <end position="1064"/>
    </location>
</feature>
<accession>A0A7R7ZJP7</accession>
<feature type="compositionally biased region" description="Acidic residues" evidence="1">
    <location>
        <begin position="684"/>
        <end position="708"/>
    </location>
</feature>
<feature type="compositionally biased region" description="Basic and acidic residues" evidence="1">
    <location>
        <begin position="1601"/>
        <end position="1612"/>
    </location>
</feature>
<feature type="compositionally biased region" description="Acidic residues" evidence="1">
    <location>
        <begin position="885"/>
        <end position="909"/>
    </location>
</feature>
<feature type="compositionally biased region" description="Acidic residues" evidence="1">
    <location>
        <begin position="59"/>
        <end position="68"/>
    </location>
</feature>
<feature type="compositionally biased region" description="Basic and acidic residues" evidence="1">
    <location>
        <begin position="131"/>
        <end position="142"/>
    </location>
</feature>
<feature type="compositionally biased region" description="Low complexity" evidence="1">
    <location>
        <begin position="1412"/>
        <end position="1426"/>
    </location>
</feature>
<keyword evidence="4" id="KW-1185">Reference proteome</keyword>
<feature type="compositionally biased region" description="Polar residues" evidence="1">
    <location>
        <begin position="416"/>
        <end position="434"/>
    </location>
</feature>
<feature type="compositionally biased region" description="Low complexity" evidence="1">
    <location>
        <begin position="1111"/>
        <end position="1125"/>
    </location>
</feature>
<dbReference type="InterPro" id="IPR022047">
    <property type="entry name" value="Microcephalin-like"/>
</dbReference>
<proteinExistence type="predicted"/>
<feature type="compositionally biased region" description="Acidic residues" evidence="1">
    <location>
        <begin position="716"/>
        <end position="729"/>
    </location>
</feature>
<feature type="compositionally biased region" description="Low complexity" evidence="1">
    <location>
        <begin position="29"/>
        <end position="48"/>
    </location>
</feature>
<feature type="compositionally biased region" description="Low complexity" evidence="1">
    <location>
        <begin position="257"/>
        <end position="271"/>
    </location>
</feature>
<feature type="compositionally biased region" description="Acidic residues" evidence="1">
    <location>
        <begin position="835"/>
        <end position="848"/>
    </location>
</feature>
<feature type="compositionally biased region" description="Acidic residues" evidence="1">
    <location>
        <begin position="1213"/>
        <end position="1227"/>
    </location>
</feature>
<feature type="compositionally biased region" description="Polar residues" evidence="1">
    <location>
        <begin position="303"/>
        <end position="324"/>
    </location>
</feature>
<evidence type="ECO:0000313" key="4">
    <source>
        <dbReference type="Proteomes" id="UP000637239"/>
    </source>
</evidence>